<name>A0A644W787_9ZZZZ</name>
<dbReference type="EMBL" id="VSSQ01000666">
    <property type="protein sequence ID" value="MPL99438.1"/>
    <property type="molecule type" value="Genomic_DNA"/>
</dbReference>
<reference evidence="1" key="1">
    <citation type="submission" date="2019-08" db="EMBL/GenBank/DDBJ databases">
        <authorList>
            <person name="Kucharzyk K."/>
            <person name="Murdoch R.W."/>
            <person name="Higgins S."/>
            <person name="Loffler F."/>
        </authorList>
    </citation>
    <scope>NUCLEOTIDE SEQUENCE</scope>
</reference>
<gene>
    <name evidence="1" type="ORF">SDC9_45656</name>
</gene>
<proteinExistence type="predicted"/>
<comment type="caution">
    <text evidence="1">The sequence shown here is derived from an EMBL/GenBank/DDBJ whole genome shotgun (WGS) entry which is preliminary data.</text>
</comment>
<accession>A0A644W787</accession>
<evidence type="ECO:0000313" key="1">
    <source>
        <dbReference type="EMBL" id="MPL99438.1"/>
    </source>
</evidence>
<organism evidence="1">
    <name type="scientific">bioreactor metagenome</name>
    <dbReference type="NCBI Taxonomy" id="1076179"/>
    <lineage>
        <taxon>unclassified sequences</taxon>
        <taxon>metagenomes</taxon>
        <taxon>ecological metagenomes</taxon>
    </lineage>
</organism>
<dbReference type="AlphaFoldDB" id="A0A644W787"/>
<protein>
    <submittedName>
        <fullName evidence="1">Uncharacterized protein</fullName>
    </submittedName>
</protein>
<sequence length="82" mass="9433">MNKGLEKTTRIGWRKLILTANHLRIRIVCDWSAFRGAHQTFRKENRSLPVRIILNEVPQTFPHAVERGVKLPGGEKTRCGEV</sequence>